<dbReference type="Proteomes" id="UP000264310">
    <property type="component" value="Unassembled WGS sequence"/>
</dbReference>
<proteinExistence type="predicted"/>
<gene>
    <name evidence="1" type="ORF">DYI37_03995</name>
</gene>
<accession>A0A371X750</accession>
<reference evidence="1 2" key="1">
    <citation type="submission" date="2018-08" db="EMBL/GenBank/DDBJ databases">
        <title>Fulvimarina sp. 85, whole genome shotgun sequence.</title>
        <authorList>
            <person name="Tuo L."/>
        </authorList>
    </citation>
    <scope>NUCLEOTIDE SEQUENCE [LARGE SCALE GENOMIC DNA]</scope>
    <source>
        <strain evidence="1 2">85</strain>
    </source>
</reference>
<dbReference type="OrthoDB" id="7998853at2"/>
<dbReference type="RefSeq" id="WP_116681934.1">
    <property type="nucleotide sequence ID" value="NZ_QURL01000002.1"/>
</dbReference>
<sequence length="155" mass="17589">MSGRKWCPDNWLDEFIPTLCDDPSGFIVPTDGGWRLRPTDWDESQEGWDQPLEPGQIVDFCYTEDRGTVVVSFEADGSWRAVTPVPSASHFWVFEPDGPLGDTLDDLMDMLKSDGWFDDVGPGEHEIGAYYWSHAFSFRFDGARFVPCLEDTPTQ</sequence>
<evidence type="ECO:0000313" key="1">
    <source>
        <dbReference type="EMBL" id="RFC65036.1"/>
    </source>
</evidence>
<dbReference type="AlphaFoldDB" id="A0A371X750"/>
<evidence type="ECO:0000313" key="2">
    <source>
        <dbReference type="Proteomes" id="UP000264310"/>
    </source>
</evidence>
<dbReference type="EMBL" id="QURL01000002">
    <property type="protein sequence ID" value="RFC65036.1"/>
    <property type="molecule type" value="Genomic_DNA"/>
</dbReference>
<name>A0A371X750_9HYPH</name>
<organism evidence="1 2">
    <name type="scientific">Fulvimarina endophytica</name>
    <dbReference type="NCBI Taxonomy" id="2293836"/>
    <lineage>
        <taxon>Bacteria</taxon>
        <taxon>Pseudomonadati</taxon>
        <taxon>Pseudomonadota</taxon>
        <taxon>Alphaproteobacteria</taxon>
        <taxon>Hyphomicrobiales</taxon>
        <taxon>Aurantimonadaceae</taxon>
        <taxon>Fulvimarina</taxon>
    </lineage>
</organism>
<protein>
    <submittedName>
        <fullName evidence="1">Uncharacterized protein</fullName>
    </submittedName>
</protein>
<keyword evidence="2" id="KW-1185">Reference proteome</keyword>
<comment type="caution">
    <text evidence="1">The sequence shown here is derived from an EMBL/GenBank/DDBJ whole genome shotgun (WGS) entry which is preliminary data.</text>
</comment>